<dbReference type="Gene3D" id="1.10.287.3510">
    <property type="match status" value="1"/>
</dbReference>
<protein>
    <recommendedName>
        <fullName evidence="3">NADH-ubiquinone oxidoreductase chain 4L</fullName>
    </recommendedName>
    <alternativeName>
        <fullName evidence="9">NADH dehydrogenase subunit 4L</fullName>
    </alternativeName>
</protein>
<feature type="transmembrane region" description="Helical" evidence="11">
    <location>
        <begin position="57"/>
        <end position="82"/>
    </location>
</feature>
<evidence type="ECO:0000256" key="2">
    <source>
        <dbReference type="ARBA" id="ARBA00010519"/>
    </source>
</evidence>
<accession>A0A9E8G7I3</accession>
<comment type="similarity">
    <text evidence="2">Belongs to the complex I subunit 4L family.</text>
</comment>
<feature type="transmembrane region" description="Helical" evidence="11">
    <location>
        <begin position="6"/>
        <end position="22"/>
    </location>
</feature>
<keyword evidence="8 11" id="KW-0472">Membrane</keyword>
<reference evidence="12" key="1">
    <citation type="submission" date="2022-04" db="EMBL/GenBank/DDBJ databases">
        <title>Five Complete Miogenomes of Bark Beetles (Coleoptera: Curculionidae, Scolytinae): A Comparative Analysis and Phylogenetic Implications.</title>
        <authorList>
            <person name="Guo Q."/>
            <person name="Huang W."/>
            <person name="Chen X."/>
            <person name="Wang X."/>
        </authorList>
    </citation>
    <scope>NUCLEOTIDE SEQUENCE</scope>
    <source>
        <tissue evidence="12">Leg</tissue>
    </source>
</reference>
<gene>
    <name evidence="12" type="primary">nad4l</name>
</gene>
<evidence type="ECO:0000256" key="7">
    <source>
        <dbReference type="ARBA" id="ARBA00023027"/>
    </source>
</evidence>
<evidence type="ECO:0000256" key="11">
    <source>
        <dbReference type="SAM" id="Phobius"/>
    </source>
</evidence>
<keyword evidence="12" id="KW-0496">Mitochondrion</keyword>
<keyword evidence="5" id="KW-1278">Translocase</keyword>
<dbReference type="GO" id="GO:0008137">
    <property type="term" value="F:NADH dehydrogenase (ubiquinone) activity"/>
    <property type="evidence" value="ECO:0007669"/>
    <property type="project" value="UniProtKB-EC"/>
</dbReference>
<evidence type="ECO:0000256" key="1">
    <source>
        <dbReference type="ARBA" id="ARBA00004141"/>
    </source>
</evidence>
<evidence type="ECO:0000256" key="5">
    <source>
        <dbReference type="ARBA" id="ARBA00022967"/>
    </source>
</evidence>
<keyword evidence="6 11" id="KW-1133">Transmembrane helix</keyword>
<proteinExistence type="inferred from homology"/>
<keyword evidence="4 11" id="KW-0812">Transmembrane</keyword>
<feature type="transmembrane region" description="Helical" evidence="11">
    <location>
        <begin position="29"/>
        <end position="51"/>
    </location>
</feature>
<evidence type="ECO:0000256" key="8">
    <source>
        <dbReference type="ARBA" id="ARBA00023136"/>
    </source>
</evidence>
<sequence>MMMYFCSYFLLSLFFSGLYIFIMKFKHFLLLLMGLEIMMLSIYMMMFIYFIQFCGEFYFSMVYLTMSVCEGALGLSLLVLMIRSWSNDKLLLMDNLW</sequence>
<evidence type="ECO:0000313" key="12">
    <source>
        <dbReference type="EMBL" id="UZT27021.1"/>
    </source>
</evidence>
<comment type="subcellular location">
    <subcellularLocation>
        <location evidence="1">Membrane</location>
        <topology evidence="1">Multi-pass membrane protein</topology>
    </subcellularLocation>
</comment>
<dbReference type="GO" id="GO:0016020">
    <property type="term" value="C:membrane"/>
    <property type="evidence" value="ECO:0007669"/>
    <property type="project" value="UniProtKB-SubCell"/>
</dbReference>
<dbReference type="EMBL" id="ON169992">
    <property type="protein sequence ID" value="UZT27021.1"/>
    <property type="molecule type" value="Genomic_DNA"/>
</dbReference>
<name>A0A9E8G7I3_9CUCU</name>
<organism evidence="12">
    <name type="scientific">Xyloterini sp</name>
    <dbReference type="NCBI Taxonomy" id="2995406"/>
    <lineage>
        <taxon>Eukaryota</taxon>
        <taxon>Metazoa</taxon>
        <taxon>Ecdysozoa</taxon>
        <taxon>Arthropoda</taxon>
        <taxon>Hexapoda</taxon>
        <taxon>Insecta</taxon>
        <taxon>Pterygota</taxon>
        <taxon>Neoptera</taxon>
        <taxon>Endopterygota</taxon>
        <taxon>Coleoptera</taxon>
        <taxon>Polyphaga</taxon>
        <taxon>Cucujiformia</taxon>
        <taxon>Curculionidae</taxon>
        <taxon>Scolytinae</taxon>
    </lineage>
</organism>
<dbReference type="AlphaFoldDB" id="A0A9E8G7I3"/>
<comment type="catalytic activity">
    <reaction evidence="10">
        <text>a ubiquinone + NADH + 5 H(+)(in) = a ubiquinol + NAD(+) + 4 H(+)(out)</text>
        <dbReference type="Rhea" id="RHEA:29091"/>
        <dbReference type="Rhea" id="RHEA-COMP:9565"/>
        <dbReference type="Rhea" id="RHEA-COMP:9566"/>
        <dbReference type="ChEBI" id="CHEBI:15378"/>
        <dbReference type="ChEBI" id="CHEBI:16389"/>
        <dbReference type="ChEBI" id="CHEBI:17976"/>
        <dbReference type="ChEBI" id="CHEBI:57540"/>
        <dbReference type="ChEBI" id="CHEBI:57945"/>
        <dbReference type="EC" id="7.1.1.2"/>
    </reaction>
</comment>
<geneLocation type="mitochondrion" evidence="12"/>
<evidence type="ECO:0000256" key="10">
    <source>
        <dbReference type="ARBA" id="ARBA00049551"/>
    </source>
</evidence>
<evidence type="ECO:0000256" key="3">
    <source>
        <dbReference type="ARBA" id="ARBA00016612"/>
    </source>
</evidence>
<evidence type="ECO:0000256" key="4">
    <source>
        <dbReference type="ARBA" id="ARBA00022692"/>
    </source>
</evidence>
<evidence type="ECO:0000256" key="6">
    <source>
        <dbReference type="ARBA" id="ARBA00022989"/>
    </source>
</evidence>
<dbReference type="InterPro" id="IPR039428">
    <property type="entry name" value="NUOK/Mnh_C1-like"/>
</dbReference>
<dbReference type="Pfam" id="PF00420">
    <property type="entry name" value="Oxidored_q2"/>
    <property type="match status" value="1"/>
</dbReference>
<keyword evidence="7" id="KW-0520">NAD</keyword>
<evidence type="ECO:0000256" key="9">
    <source>
        <dbReference type="ARBA" id="ARBA00031586"/>
    </source>
</evidence>